<dbReference type="EMBL" id="LSRX01000374">
    <property type="protein sequence ID" value="OLP99098.1"/>
    <property type="molecule type" value="Genomic_DNA"/>
</dbReference>
<sequence length="618" mass="69170">MPDPVADDVKERVPRFWKTTYWGNADAFEVFMASFTLAFRGENVNRAFWGIGSGGVGQSLQTAHLEAMLGEYHTCLDMNIYFVDEEMRKQAANIVGKIVVAQLQIELTAFAGVTEETLTSMFRRTAVCKYKSVFVGEVRIAGKQELAAATRRIFPRDPTLNDFLRDRPACLVTLRCLWNYARSRTAFQCRDVLEKYVVRGGDGVLTLATVRRSCGLTPDETATADPVQEFWKLSCQKSLQARLAEVTRTAKSKFVFNFNKQEVQNVIENMGKRGKLISATITHSVTLCPSKKKGAPKRDTSADVDDVKLPQSLENMMNKERTLYREIQDATQDLMDASDQSVTIQRSYFYPMDLRCRRFVSDVGAQNLCCLTRSICCPDTTDYAVAASMFTIVVQLFDLVKPADCDIPSGRAVAKDRATVCSAHHHLNCNEALGKQILLEVANGASHHKFEELNKQGVTFLKGWSNASRLLRWLACSQMKAEYGQLRRHSKNNWPEASIFAAWWNPAEDHILQVMLEEVQQHGFDGQVSCHFDGLLLSTSMVNSSETATGKNMILVLQEAVKRNEAAIKNKTLPSFDVWLSNKLQESDVDADLGTYRELLTATPNSIPAAITFLGADL</sequence>
<reference evidence="1 2" key="1">
    <citation type="submission" date="2016-02" db="EMBL/GenBank/DDBJ databases">
        <title>Genome analysis of coral dinoflagellate symbionts highlights evolutionary adaptations to a symbiotic lifestyle.</title>
        <authorList>
            <person name="Aranda M."/>
            <person name="Li Y."/>
            <person name="Liew Y.J."/>
            <person name="Baumgarten S."/>
            <person name="Simakov O."/>
            <person name="Wilson M."/>
            <person name="Piel J."/>
            <person name="Ashoor H."/>
            <person name="Bougouffa S."/>
            <person name="Bajic V.B."/>
            <person name="Ryu T."/>
            <person name="Ravasi T."/>
            <person name="Bayer T."/>
            <person name="Micklem G."/>
            <person name="Kim H."/>
            <person name="Bhak J."/>
            <person name="Lajeunesse T.C."/>
            <person name="Voolstra C.R."/>
        </authorList>
    </citation>
    <scope>NUCLEOTIDE SEQUENCE [LARGE SCALE GENOMIC DNA]</scope>
    <source>
        <strain evidence="1 2">CCMP2467</strain>
    </source>
</reference>
<gene>
    <name evidence="1" type="ORF">AK812_SmicGene18383</name>
</gene>
<evidence type="ECO:0000313" key="2">
    <source>
        <dbReference type="Proteomes" id="UP000186817"/>
    </source>
</evidence>
<organism evidence="1 2">
    <name type="scientific">Symbiodinium microadriaticum</name>
    <name type="common">Dinoflagellate</name>
    <name type="synonym">Zooxanthella microadriatica</name>
    <dbReference type="NCBI Taxonomy" id="2951"/>
    <lineage>
        <taxon>Eukaryota</taxon>
        <taxon>Sar</taxon>
        <taxon>Alveolata</taxon>
        <taxon>Dinophyceae</taxon>
        <taxon>Suessiales</taxon>
        <taxon>Symbiodiniaceae</taxon>
        <taxon>Symbiodinium</taxon>
    </lineage>
</organism>
<comment type="caution">
    <text evidence="1">The sequence shown here is derived from an EMBL/GenBank/DDBJ whole genome shotgun (WGS) entry which is preliminary data.</text>
</comment>
<dbReference type="Proteomes" id="UP000186817">
    <property type="component" value="Unassembled WGS sequence"/>
</dbReference>
<evidence type="ECO:0000313" key="1">
    <source>
        <dbReference type="EMBL" id="OLP99098.1"/>
    </source>
</evidence>
<proteinExistence type="predicted"/>
<protein>
    <submittedName>
        <fullName evidence="1">Uncharacterized protein</fullName>
    </submittedName>
</protein>
<dbReference type="AlphaFoldDB" id="A0A1Q9DVF0"/>
<keyword evidence="2" id="KW-1185">Reference proteome</keyword>
<name>A0A1Q9DVF0_SYMMI</name>
<accession>A0A1Q9DVF0</accession>
<dbReference type="OrthoDB" id="407399at2759"/>